<dbReference type="GO" id="GO:0005524">
    <property type="term" value="F:ATP binding"/>
    <property type="evidence" value="ECO:0007669"/>
    <property type="project" value="UniProtKB-UniRule"/>
</dbReference>
<dbReference type="InterPro" id="IPR000212">
    <property type="entry name" value="DNA_helicase_UvrD/REP"/>
</dbReference>
<feature type="domain" description="UvrD-like helicase ATP-binding" evidence="7">
    <location>
        <begin position="209"/>
        <end position="595"/>
    </location>
</feature>
<sequence>MNSNEIKLEQNRVNAVVKKVNAKIEDTSKEYEKAKQETKNVQTNYSNNTSVNYFEVDDRIETSAELQQQRGLVNRVVENESIINNQLKKLKDLADSPYFGRIDIKDDDEPEIEKLYIGTSSFVDKNQEFLVYDWRAPISSIYYNGTLGKTSYQTPVGNQQTELKKKRQFSIKAGQIKNMFDTNETVGDEMLQNVLGQHNDEKMQNIVSTIQKEQNDIIRDTKSDLLIVQGAAGSGKTSTLLQRIAFLLYHSRDSLDADQIVLFSPNRLFARYISDVLPSLGERNMQQVTFSEFVAHRLEGLNVETIFDKYEISSSDHELKNDVSEIKGSNQFIKAIENYCNKIDGSEIAFNNISLDGEIYFSKEHIESIYDELPKLMQSKDKFLQTKNTLIKELKKIINDSVSKPWVDKAIDNLNSEQYHDLLKDYKISMFQDEIDERNYIAKTIVKNKLQKVYDAIFNGNFFDPYIQYMNFLNSLDEKIIPNKVIKEFSQNLEFHKISLDDVAPLLYLRSILTGDGQNQKIKYLFVDEMQDYSIAQLTYIKHAFPNAKLNLMGDSEQALFKNVETPEQLLQKLNNAFPTNHSRLIKLNRSYRSTYEITNFAKSILPKNNDIEPFNRKGKMPKILIRKNENQAIDSILKEIKSLGNKNKAIITKNMQEAKYLYRHLYNTINVTLMSDKDRSIPEESLIIIPVYLAKGLEFDSVIAWNVSQENYSYSNKLLGTLYTIITRAMHQLTLVSIGKVSNIISSHENKVIIDYKI</sequence>
<dbReference type="Gene3D" id="3.40.50.300">
    <property type="entry name" value="P-loop containing nucleotide triphosphate hydrolases"/>
    <property type="match status" value="2"/>
</dbReference>
<evidence type="ECO:0000313" key="9">
    <source>
        <dbReference type="Proteomes" id="UP000052012"/>
    </source>
</evidence>
<dbReference type="RefSeq" id="WP_056965758.1">
    <property type="nucleotide sequence ID" value="NZ_AYYQ01000005.1"/>
</dbReference>
<feature type="binding site" evidence="5">
    <location>
        <begin position="230"/>
        <end position="237"/>
    </location>
    <ligand>
        <name>ATP</name>
        <dbReference type="ChEBI" id="CHEBI:30616"/>
    </ligand>
</feature>
<organism evidence="8 9">
    <name type="scientific">Apilactobacillus ozensis DSM 23829 = JCM 17196</name>
    <dbReference type="NCBI Taxonomy" id="1423781"/>
    <lineage>
        <taxon>Bacteria</taxon>
        <taxon>Bacillati</taxon>
        <taxon>Bacillota</taxon>
        <taxon>Bacilli</taxon>
        <taxon>Lactobacillales</taxon>
        <taxon>Lactobacillaceae</taxon>
        <taxon>Apilactobacillus</taxon>
    </lineage>
</organism>
<evidence type="ECO:0000313" key="8">
    <source>
        <dbReference type="EMBL" id="KRM69356.1"/>
    </source>
</evidence>
<dbReference type="GO" id="GO:0016787">
    <property type="term" value="F:hydrolase activity"/>
    <property type="evidence" value="ECO:0007669"/>
    <property type="project" value="UniProtKB-UniRule"/>
</dbReference>
<dbReference type="GO" id="GO:0000725">
    <property type="term" value="P:recombinational repair"/>
    <property type="evidence" value="ECO:0007669"/>
    <property type="project" value="TreeGrafter"/>
</dbReference>
<evidence type="ECO:0000256" key="2">
    <source>
        <dbReference type="ARBA" id="ARBA00022801"/>
    </source>
</evidence>
<dbReference type="PANTHER" id="PTHR11070">
    <property type="entry name" value="UVRD / RECB / PCRA DNA HELICASE FAMILY MEMBER"/>
    <property type="match status" value="1"/>
</dbReference>
<evidence type="ECO:0000256" key="4">
    <source>
        <dbReference type="ARBA" id="ARBA00022840"/>
    </source>
</evidence>
<keyword evidence="1 5" id="KW-0547">Nucleotide-binding</keyword>
<keyword evidence="4 5" id="KW-0067">ATP-binding</keyword>
<gene>
    <name evidence="8" type="ORF">FD06_GL001238</name>
</gene>
<dbReference type="PROSITE" id="PS51198">
    <property type="entry name" value="UVRD_HELICASE_ATP_BIND"/>
    <property type="match status" value="1"/>
</dbReference>
<dbReference type="Pfam" id="PF00580">
    <property type="entry name" value="UvrD-helicase"/>
    <property type="match status" value="1"/>
</dbReference>
<protein>
    <submittedName>
        <fullName evidence="8">DNA helicase</fullName>
    </submittedName>
</protein>
<feature type="coiled-coil region" evidence="6">
    <location>
        <begin position="17"/>
        <end position="44"/>
    </location>
</feature>
<keyword evidence="2 5" id="KW-0378">Hydrolase</keyword>
<reference evidence="8 9" key="1">
    <citation type="journal article" date="2015" name="Genome Announc.">
        <title>Expanding the biotechnology potential of lactobacilli through comparative genomics of 213 strains and associated genera.</title>
        <authorList>
            <person name="Sun Z."/>
            <person name="Harris H.M."/>
            <person name="McCann A."/>
            <person name="Guo C."/>
            <person name="Argimon S."/>
            <person name="Zhang W."/>
            <person name="Yang X."/>
            <person name="Jeffery I.B."/>
            <person name="Cooney J.C."/>
            <person name="Kagawa T.F."/>
            <person name="Liu W."/>
            <person name="Song Y."/>
            <person name="Salvetti E."/>
            <person name="Wrobel A."/>
            <person name="Rasinkangas P."/>
            <person name="Parkhill J."/>
            <person name="Rea M.C."/>
            <person name="O'Sullivan O."/>
            <person name="Ritari J."/>
            <person name="Douillard F.P."/>
            <person name="Paul Ross R."/>
            <person name="Yang R."/>
            <person name="Briner A.E."/>
            <person name="Felis G.E."/>
            <person name="de Vos W.M."/>
            <person name="Barrangou R."/>
            <person name="Klaenhammer T.R."/>
            <person name="Caufield P.W."/>
            <person name="Cui Y."/>
            <person name="Zhang H."/>
            <person name="O'Toole P.W."/>
        </authorList>
    </citation>
    <scope>NUCLEOTIDE SEQUENCE [LARGE SCALE GENOMIC DNA]</scope>
    <source>
        <strain evidence="8 9">DSM 23829</strain>
    </source>
</reference>
<evidence type="ECO:0000256" key="3">
    <source>
        <dbReference type="ARBA" id="ARBA00022806"/>
    </source>
</evidence>
<dbReference type="InterPro" id="IPR027417">
    <property type="entry name" value="P-loop_NTPase"/>
</dbReference>
<evidence type="ECO:0000256" key="5">
    <source>
        <dbReference type="PROSITE-ProRule" id="PRU00560"/>
    </source>
</evidence>
<evidence type="ECO:0000256" key="1">
    <source>
        <dbReference type="ARBA" id="ARBA00022741"/>
    </source>
</evidence>
<evidence type="ECO:0000259" key="7">
    <source>
        <dbReference type="PROSITE" id="PS51198"/>
    </source>
</evidence>
<dbReference type="AlphaFoldDB" id="A0A0R2B321"/>
<dbReference type="GO" id="GO:0003677">
    <property type="term" value="F:DNA binding"/>
    <property type="evidence" value="ECO:0007669"/>
    <property type="project" value="InterPro"/>
</dbReference>
<keyword evidence="9" id="KW-1185">Reference proteome</keyword>
<dbReference type="OrthoDB" id="9787585at2"/>
<proteinExistence type="predicted"/>
<comment type="caution">
    <text evidence="8">The sequence shown here is derived from an EMBL/GenBank/DDBJ whole genome shotgun (WGS) entry which is preliminary data.</text>
</comment>
<dbReference type="InterPro" id="IPR048228">
    <property type="entry name" value="HelD_bacillota"/>
</dbReference>
<dbReference type="PATRIC" id="fig|1423781.4.peg.1282"/>
<keyword evidence="6" id="KW-0175">Coiled coil</keyword>
<name>A0A0R2B321_9LACO</name>
<dbReference type="InterPro" id="IPR014016">
    <property type="entry name" value="UvrD-like_ATP-bd"/>
</dbReference>
<dbReference type="STRING" id="1423781.FD06_GL001238"/>
<dbReference type="SUPFAM" id="SSF52540">
    <property type="entry name" value="P-loop containing nucleoside triphosphate hydrolases"/>
    <property type="match status" value="1"/>
</dbReference>
<dbReference type="GO" id="GO:0005829">
    <property type="term" value="C:cytosol"/>
    <property type="evidence" value="ECO:0007669"/>
    <property type="project" value="TreeGrafter"/>
</dbReference>
<evidence type="ECO:0000256" key="6">
    <source>
        <dbReference type="SAM" id="Coils"/>
    </source>
</evidence>
<dbReference type="Proteomes" id="UP000052012">
    <property type="component" value="Unassembled WGS sequence"/>
</dbReference>
<dbReference type="NCBIfam" id="NF041464">
    <property type="entry name" value="HelD_BACSU"/>
    <property type="match status" value="1"/>
</dbReference>
<dbReference type="GO" id="GO:0043138">
    <property type="term" value="F:3'-5' DNA helicase activity"/>
    <property type="evidence" value="ECO:0007669"/>
    <property type="project" value="TreeGrafter"/>
</dbReference>
<accession>A0A0R2B321</accession>
<dbReference type="PANTHER" id="PTHR11070:SF17">
    <property type="entry name" value="DNA HELICASE IV"/>
    <property type="match status" value="1"/>
</dbReference>
<dbReference type="EMBL" id="AYYQ01000005">
    <property type="protein sequence ID" value="KRM69356.1"/>
    <property type="molecule type" value="Genomic_DNA"/>
</dbReference>
<keyword evidence="3 5" id="KW-0347">Helicase</keyword>